<dbReference type="InterPro" id="IPR027417">
    <property type="entry name" value="P-loop_NTPase"/>
</dbReference>
<evidence type="ECO:0000259" key="1">
    <source>
        <dbReference type="SMART" id="SM00382"/>
    </source>
</evidence>
<organism evidence="2 3">
    <name type="scientific">Mycobacterium pseudokansasii</name>
    <dbReference type="NCBI Taxonomy" id="2341080"/>
    <lineage>
        <taxon>Bacteria</taxon>
        <taxon>Bacillati</taxon>
        <taxon>Actinomycetota</taxon>
        <taxon>Actinomycetes</taxon>
        <taxon>Mycobacteriales</taxon>
        <taxon>Mycobacteriaceae</taxon>
        <taxon>Mycobacterium</taxon>
    </lineage>
</organism>
<evidence type="ECO:0000313" key="3">
    <source>
        <dbReference type="Proteomes" id="UP000268285"/>
    </source>
</evidence>
<evidence type="ECO:0000313" key="2">
    <source>
        <dbReference type="EMBL" id="VBA53672.1"/>
    </source>
</evidence>
<protein>
    <recommendedName>
        <fullName evidence="1">AAA+ ATPase domain-containing protein</fullName>
    </recommendedName>
</protein>
<gene>
    <name evidence="2" type="ORF">LAUMK142_04208</name>
</gene>
<feature type="domain" description="AAA+ ATPase" evidence="1">
    <location>
        <begin position="38"/>
        <end position="187"/>
    </location>
</feature>
<dbReference type="SUPFAM" id="SSF52540">
    <property type="entry name" value="P-loop containing nucleoside triphosphate hydrolases"/>
    <property type="match status" value="1"/>
</dbReference>
<keyword evidence="3" id="KW-1185">Reference proteome</keyword>
<dbReference type="EMBL" id="UPHU01000001">
    <property type="protein sequence ID" value="VBA53672.1"/>
    <property type="molecule type" value="Genomic_DNA"/>
</dbReference>
<dbReference type="Gene3D" id="1.25.40.10">
    <property type="entry name" value="Tetratricopeptide repeat domain"/>
    <property type="match status" value="1"/>
</dbReference>
<dbReference type="AlphaFoldDB" id="A0A498QV45"/>
<dbReference type="Proteomes" id="UP000268285">
    <property type="component" value="Unassembled WGS sequence"/>
</dbReference>
<accession>A0A498QV45</accession>
<reference evidence="2 3" key="1">
    <citation type="submission" date="2018-09" db="EMBL/GenBank/DDBJ databases">
        <authorList>
            <person name="Tagini F."/>
        </authorList>
    </citation>
    <scope>NUCLEOTIDE SEQUENCE [LARGE SCALE GENOMIC DNA]</scope>
    <source>
        <strain evidence="2 3">MK142</strain>
    </source>
</reference>
<dbReference type="CDD" id="cd02019">
    <property type="entry name" value="NK"/>
    <property type="match status" value="1"/>
</dbReference>
<dbReference type="InterPro" id="IPR003593">
    <property type="entry name" value="AAA+_ATPase"/>
</dbReference>
<sequence length="738" mass="77123">MSHLIGRHKISAVPIRWNVPQQAAALERLDAALGDASAGGGAVVLGPDGVGKSTLARLAAEQFCRRHPTTLIRWVIGTPTERVVPFGAFGHLVSIAEIGKPAALLRAARASLCADDTQGKLLLIVDDAHDLDILSATLVYQLALTGTARMIVTARTPDTPDTPAAPEAITALWTDRLLERIDIEPPGGPTAPAEVDEFIAELPAPARSVLDYLAIAEPLSLADLTVLAGDGAVQQAEELGAAETRVRGGRADDPVVYTAHPLFAERTRAALGDDGARRRRTEIVMLLSRHPTEHLSDRLRLAALALGGLDSEAEQPVDEVVAAAQQALRLGDVRLAERLARAALDRSAGLDARLVLAQALSWQGRGREAAGVLAAVDPAGLSEAELRAWAVPRAANQFWMLGEPERATAFLQTTRGRIIEPSAQAELDALTATFAMNAGNLPRAVTLADQVLSQPSPGDTAVAWAASAAALSSARMGRFRDVEPLVQRASAAEHPGLLRFTVGLAQITSLLMAGEIAQAQTLAQQFTDFAELQQPGRAIGEVLLGHVLLTKGEFGSAASLLEPAAAELERTGYSWGPLSLMLLATAIAQQGRIAESAKALRRAETRHGTKSALFAPELMLARAWTKAAARDKAGAIADAREAARTAERGGQSTVALRAWHDAVRLGDIRAVVPVTRLATEIDCPVGDLVAKQARALADGDAAALTVVAEELAAIGMAAAASDAAAAAAVAVANQSGSV</sequence>
<dbReference type="InterPro" id="IPR011990">
    <property type="entry name" value="TPR-like_helical_dom_sf"/>
</dbReference>
<dbReference type="SMART" id="SM00382">
    <property type="entry name" value="AAA"/>
    <property type="match status" value="1"/>
</dbReference>
<dbReference type="Gene3D" id="3.40.50.300">
    <property type="entry name" value="P-loop containing nucleotide triphosphate hydrolases"/>
    <property type="match status" value="1"/>
</dbReference>
<name>A0A498QV45_9MYCO</name>
<proteinExistence type="predicted"/>